<dbReference type="InterPro" id="IPR054315">
    <property type="entry name" value="T26-6p_Ig-like_dom_1"/>
</dbReference>
<sequence length="716" mass="79547">MRRVILSFLLIQLLIGTYANEVAAFDWKFWNWEPNWSGLRHFVDTLKNNVLGGAGGALAGAKAGAMIGSAIAPGIGTIVGGIIGAVAGYIAGAHIEQRIKDKVCNSPLGKLLCANTEEEKDFMGFIDTGKNVTLANFTDDHYIKNSLVMNLTREADVAAFQDLQLLVSKLKSSMISYDFQASGDSGEFSEIELRGPEKIYGFSAFPIELKLKPRGNSEIKDPVCITSVKIYAKDTKYGNIYWTRVWTFGEDNECLEPPTSSVWSFSTILKGPDPYLNYINDVLNGQANEQLIQEIFNAEPQEFEIVAEVSGYRKIYYQDGSGNWIFDHNEPIYAVFTSLSAYRHIGGGTYVISGFAGSLPIYYQDAPEASEFTAFQMKANGASSNLVARLWSSPIHILSATAPYKVYIQGNPGYFGGLNPKIMDEARIVVYRVTKDGHWELAAALPLDGIANLGDLSSGKLLQGSVTYHADNNTVSYRAFVAIRAFVSRDDGTKIPIWILVEPAIAPVDPARKVVMDKYIEEIGDLVRDKSITLEEVQRLRAIGDSLISSLQSKIDIAQSWKEKGEAENKKLVVEYASRAIYHYKEAIKYSEKLKNADDSKDVLRYAEIVKEEEVVGDYYLRAAELAYYNQEEQAQALVEDAFRIEQNVKEIKRTSLVAILPNFRDTQNLMQFVIKIIISLAAIYISRRILGSLGAIVVTILVVIWWFGPMVGISL</sequence>
<feature type="domain" description="T26-6p C-terminal" evidence="3">
    <location>
        <begin position="515"/>
        <end position="652"/>
    </location>
</feature>
<dbReference type="InterPro" id="IPR054316">
    <property type="entry name" value="T26-6p_Ig-like_dom_2"/>
</dbReference>
<dbReference type="Pfam" id="PF20984">
    <property type="entry name" value="PT26-6P_helical"/>
    <property type="match status" value="1"/>
</dbReference>
<name>A0A5J6XVI0_PYRAY</name>
<dbReference type="Pfam" id="PF22265">
    <property type="entry name" value="T26-6p_Ig-like_dom_2"/>
    <property type="match status" value="1"/>
</dbReference>
<evidence type="ECO:0000256" key="1">
    <source>
        <dbReference type="SAM" id="Phobius"/>
    </source>
</evidence>
<keyword evidence="1" id="KW-1133">Transmembrane helix</keyword>
<organism evidence="6">
    <name type="scientific">Pyrococcus abyssi</name>
    <dbReference type="NCBI Taxonomy" id="29292"/>
    <lineage>
        <taxon>Archaea</taxon>
        <taxon>Methanobacteriati</taxon>
        <taxon>Methanobacteriota</taxon>
        <taxon>Thermococci</taxon>
        <taxon>Thermococcales</taxon>
        <taxon>Thermococcaceae</taxon>
        <taxon>Pyrococcus</taxon>
    </lineage>
</organism>
<evidence type="ECO:0000259" key="3">
    <source>
        <dbReference type="Pfam" id="PF20984"/>
    </source>
</evidence>
<evidence type="ECO:0000313" key="6">
    <source>
        <dbReference type="EMBL" id="QFN51286.1"/>
    </source>
</evidence>
<feature type="transmembrane region" description="Helical" evidence="1">
    <location>
        <begin position="694"/>
        <end position="714"/>
    </location>
</feature>
<dbReference type="InterPro" id="IPR039567">
    <property type="entry name" value="Gly-zipper"/>
</dbReference>
<proteinExistence type="predicted"/>
<accession>A0A5J6XVI0</accession>
<dbReference type="Gene3D" id="1.20.120.870">
    <property type="entry name" value="pT26-6p, five-helical bundle domain"/>
    <property type="match status" value="1"/>
</dbReference>
<dbReference type="Pfam" id="PF22092">
    <property type="entry name" value="T26-6p_Ig-like_dom"/>
    <property type="match status" value="1"/>
</dbReference>
<evidence type="ECO:0000259" key="2">
    <source>
        <dbReference type="Pfam" id="PF13488"/>
    </source>
</evidence>
<reference evidence="6" key="1">
    <citation type="journal article" date="2019" name="Environ. Microbiol.">
        <title>The global distribution and evolutionary history of the pT26-2 archaeal plasmid family.</title>
        <authorList>
            <person name="Badel C."/>
            <person name="Erauso G."/>
            <person name="Gomez A."/>
            <person name="Catchpole R."/>
            <person name="Gonnet M."/>
            <person name="Oberto J."/>
            <person name="Forterre P."/>
            <person name="Da Cunha V."/>
        </authorList>
    </citation>
    <scope>NUCLEOTIDE SEQUENCE</scope>
    <source>
        <strain evidence="6">GE2</strain>
        <plasmid evidence="6">pGE2</plasmid>
    </source>
</reference>
<evidence type="ECO:0000259" key="4">
    <source>
        <dbReference type="Pfam" id="PF22092"/>
    </source>
</evidence>
<dbReference type="RefSeq" id="WP_216082426.1">
    <property type="nucleotide sequence ID" value="NZ_MN477947.1"/>
</dbReference>
<dbReference type="Pfam" id="PF13488">
    <property type="entry name" value="Gly-zipper_Omp"/>
    <property type="match status" value="1"/>
</dbReference>
<dbReference type="AlphaFoldDB" id="A0A5J6XVI0"/>
<geneLocation type="plasmid" evidence="6">
    <name>pGE2</name>
</geneLocation>
<feature type="domain" description="T26-6p second immunoglobulin-like" evidence="5">
    <location>
        <begin position="376"/>
        <end position="506"/>
    </location>
</feature>
<dbReference type="PANTHER" id="PTHR21525">
    <property type="entry name" value="MOTILE SPERM PROTEIN"/>
    <property type="match status" value="1"/>
</dbReference>
<dbReference type="InterPro" id="IPR043114">
    <property type="entry name" value="T26-6p_C_sf"/>
</dbReference>
<feature type="domain" description="T26-6p immunoglobulin-like" evidence="4">
    <location>
        <begin position="190"/>
        <end position="318"/>
    </location>
</feature>
<dbReference type="PANTHER" id="PTHR21525:SF9">
    <property type="entry name" value="CHANNEL_COLICIN DOMAIN-CONTAINING PROTEIN"/>
    <property type="match status" value="1"/>
</dbReference>
<feature type="domain" description="Glycine zipper" evidence="2">
    <location>
        <begin position="55"/>
        <end position="98"/>
    </location>
</feature>
<dbReference type="EMBL" id="MN477947">
    <property type="protein sequence ID" value="QFN51286.1"/>
    <property type="molecule type" value="Genomic_DNA"/>
</dbReference>
<evidence type="ECO:0000259" key="5">
    <source>
        <dbReference type="Pfam" id="PF22265"/>
    </source>
</evidence>
<keyword evidence="1" id="KW-0472">Membrane</keyword>
<keyword evidence="1" id="KW-0812">Transmembrane</keyword>
<dbReference type="InterPro" id="IPR048730">
    <property type="entry name" value="T26-6p_C"/>
</dbReference>
<keyword evidence="6" id="KW-0614">Plasmid</keyword>
<dbReference type="Gene3D" id="2.60.40.2050">
    <property type="match status" value="1"/>
</dbReference>
<protein>
    <submittedName>
        <fullName evidence="6">Uncharacterized protein</fullName>
    </submittedName>
</protein>